<evidence type="ECO:0000256" key="1">
    <source>
        <dbReference type="ARBA" id="ARBA00010105"/>
    </source>
</evidence>
<dbReference type="Proteomes" id="UP001194468">
    <property type="component" value="Unassembled WGS sequence"/>
</dbReference>
<accession>A0AAD4GID3</accession>
<dbReference type="Pfam" id="PF03690">
    <property type="entry name" value="MYG1_exonuc"/>
    <property type="match status" value="1"/>
</dbReference>
<evidence type="ECO:0000313" key="3">
    <source>
        <dbReference type="Proteomes" id="UP001194468"/>
    </source>
</evidence>
<comment type="caution">
    <text evidence="2">The sequence shown here is derived from an EMBL/GenBank/DDBJ whole genome shotgun (WGS) entry which is preliminary data.</text>
</comment>
<sequence length="341" mass="38398">MSQAQPAVKKQRMDVKTIGTHDGTFHCDEALAVFLLRLTEAYRAADVKRSRDPVVLDTCDIVVDVGAVYDESNQRFDHHQRDFQGVFGHGFTTKLSSAGLIYKHFGKDIIATQIGVEVDHPNVHVLWLKLYKEFIEGIDAIDNGISQYSSQEQPRYSNRTDLSSRISWLNPAWNEAFTPEVIDSCFANASRLTGDEFLGRLRYYANAWLPARDIVLATLSARYSEDSNGRILLFQRFVPWKEHLFQLEAELGIAGDGLPLYVIYPDETGGNWRLQAVPVSPDSFVSRKALPEEWRGHRDDYLSKLTGIDGCIFVHASGFIGGNKTREGTLNLARLALKCND</sequence>
<proteinExistence type="inferred from homology"/>
<dbReference type="AlphaFoldDB" id="A0AAD4GID3"/>
<name>A0AAD4GID3_BOLED</name>
<dbReference type="InterPro" id="IPR003226">
    <property type="entry name" value="MYG1_exonuclease"/>
</dbReference>
<evidence type="ECO:0000313" key="2">
    <source>
        <dbReference type="EMBL" id="KAF8445964.1"/>
    </source>
</evidence>
<reference evidence="2" key="2">
    <citation type="journal article" date="2020" name="Nat. Commun.">
        <title>Large-scale genome sequencing of mycorrhizal fungi provides insights into the early evolution of symbiotic traits.</title>
        <authorList>
            <person name="Miyauchi S."/>
            <person name="Kiss E."/>
            <person name="Kuo A."/>
            <person name="Drula E."/>
            <person name="Kohler A."/>
            <person name="Sanchez-Garcia M."/>
            <person name="Morin E."/>
            <person name="Andreopoulos B."/>
            <person name="Barry K.W."/>
            <person name="Bonito G."/>
            <person name="Buee M."/>
            <person name="Carver A."/>
            <person name="Chen C."/>
            <person name="Cichocki N."/>
            <person name="Clum A."/>
            <person name="Culley D."/>
            <person name="Crous P.W."/>
            <person name="Fauchery L."/>
            <person name="Girlanda M."/>
            <person name="Hayes R.D."/>
            <person name="Keri Z."/>
            <person name="LaButti K."/>
            <person name="Lipzen A."/>
            <person name="Lombard V."/>
            <person name="Magnuson J."/>
            <person name="Maillard F."/>
            <person name="Murat C."/>
            <person name="Nolan M."/>
            <person name="Ohm R.A."/>
            <person name="Pangilinan J."/>
            <person name="Pereira M.F."/>
            <person name="Perotto S."/>
            <person name="Peter M."/>
            <person name="Pfister S."/>
            <person name="Riley R."/>
            <person name="Sitrit Y."/>
            <person name="Stielow J.B."/>
            <person name="Szollosi G."/>
            <person name="Zifcakova L."/>
            <person name="Stursova M."/>
            <person name="Spatafora J.W."/>
            <person name="Tedersoo L."/>
            <person name="Vaario L.M."/>
            <person name="Yamada A."/>
            <person name="Yan M."/>
            <person name="Wang P."/>
            <person name="Xu J."/>
            <person name="Bruns T."/>
            <person name="Baldrian P."/>
            <person name="Vilgalys R."/>
            <person name="Dunand C."/>
            <person name="Henrissat B."/>
            <person name="Grigoriev I.V."/>
            <person name="Hibbett D."/>
            <person name="Nagy L.G."/>
            <person name="Martin F.M."/>
        </authorList>
    </citation>
    <scope>NUCLEOTIDE SEQUENCE</scope>
    <source>
        <strain evidence="2">BED1</strain>
    </source>
</reference>
<dbReference type="PANTHER" id="PTHR11215">
    <property type="entry name" value="METAL DEPENDENT HYDROLASE - RELATED"/>
    <property type="match status" value="1"/>
</dbReference>
<gene>
    <name evidence="2" type="ORF">L210DRAFT_3528791</name>
</gene>
<protein>
    <submittedName>
        <fullName evidence="2">GAMM1 protein</fullName>
    </submittedName>
</protein>
<dbReference type="PANTHER" id="PTHR11215:SF1">
    <property type="entry name" value="MYG1 EXONUCLEASE"/>
    <property type="match status" value="1"/>
</dbReference>
<dbReference type="GO" id="GO:0005634">
    <property type="term" value="C:nucleus"/>
    <property type="evidence" value="ECO:0007669"/>
    <property type="project" value="TreeGrafter"/>
</dbReference>
<organism evidence="2 3">
    <name type="scientific">Boletus edulis BED1</name>
    <dbReference type="NCBI Taxonomy" id="1328754"/>
    <lineage>
        <taxon>Eukaryota</taxon>
        <taxon>Fungi</taxon>
        <taxon>Dikarya</taxon>
        <taxon>Basidiomycota</taxon>
        <taxon>Agaricomycotina</taxon>
        <taxon>Agaricomycetes</taxon>
        <taxon>Agaricomycetidae</taxon>
        <taxon>Boletales</taxon>
        <taxon>Boletineae</taxon>
        <taxon>Boletaceae</taxon>
        <taxon>Boletoideae</taxon>
        <taxon>Boletus</taxon>
    </lineage>
</organism>
<reference evidence="2" key="1">
    <citation type="submission" date="2019-10" db="EMBL/GenBank/DDBJ databases">
        <authorList>
            <consortium name="DOE Joint Genome Institute"/>
            <person name="Kuo A."/>
            <person name="Miyauchi S."/>
            <person name="Kiss E."/>
            <person name="Drula E."/>
            <person name="Kohler A."/>
            <person name="Sanchez-Garcia M."/>
            <person name="Andreopoulos B."/>
            <person name="Barry K.W."/>
            <person name="Bonito G."/>
            <person name="Buee M."/>
            <person name="Carver A."/>
            <person name="Chen C."/>
            <person name="Cichocki N."/>
            <person name="Clum A."/>
            <person name="Culley D."/>
            <person name="Crous P.W."/>
            <person name="Fauchery L."/>
            <person name="Girlanda M."/>
            <person name="Hayes R."/>
            <person name="Keri Z."/>
            <person name="LaButti K."/>
            <person name="Lipzen A."/>
            <person name="Lombard V."/>
            <person name="Magnuson J."/>
            <person name="Maillard F."/>
            <person name="Morin E."/>
            <person name="Murat C."/>
            <person name="Nolan M."/>
            <person name="Ohm R."/>
            <person name="Pangilinan J."/>
            <person name="Pereira M."/>
            <person name="Perotto S."/>
            <person name="Peter M."/>
            <person name="Riley R."/>
            <person name="Sitrit Y."/>
            <person name="Stielow B."/>
            <person name="Szollosi G."/>
            <person name="Zifcakova L."/>
            <person name="Stursova M."/>
            <person name="Spatafora J.W."/>
            <person name="Tedersoo L."/>
            <person name="Vaario L.-M."/>
            <person name="Yamada A."/>
            <person name="Yan M."/>
            <person name="Wang P."/>
            <person name="Xu J."/>
            <person name="Bruns T."/>
            <person name="Baldrian P."/>
            <person name="Vilgalys R."/>
            <person name="Henrissat B."/>
            <person name="Grigoriev I.V."/>
            <person name="Hibbett D."/>
            <person name="Nagy L.G."/>
            <person name="Martin F.M."/>
        </authorList>
    </citation>
    <scope>NUCLEOTIDE SEQUENCE</scope>
    <source>
        <strain evidence="2">BED1</strain>
    </source>
</reference>
<dbReference type="GO" id="GO:0005737">
    <property type="term" value="C:cytoplasm"/>
    <property type="evidence" value="ECO:0007669"/>
    <property type="project" value="TreeGrafter"/>
</dbReference>
<comment type="similarity">
    <text evidence="1">Belongs to the MYG1 family.</text>
</comment>
<dbReference type="EMBL" id="WHUW01000005">
    <property type="protein sequence ID" value="KAF8445964.1"/>
    <property type="molecule type" value="Genomic_DNA"/>
</dbReference>
<keyword evidence="3" id="KW-1185">Reference proteome</keyword>